<comment type="caution">
    <text evidence="1">The sequence shown here is derived from an EMBL/GenBank/DDBJ whole genome shotgun (WGS) entry which is preliminary data.</text>
</comment>
<proteinExistence type="predicted"/>
<accession>A0A4S2L5J1</accession>
<evidence type="ECO:0000313" key="1">
    <source>
        <dbReference type="EMBL" id="TGZ58292.1"/>
    </source>
</evidence>
<dbReference type="AlphaFoldDB" id="A0A4S2L5J1"/>
<dbReference type="Proteomes" id="UP000310200">
    <property type="component" value="Unassembled WGS sequence"/>
</dbReference>
<reference evidence="1 2" key="1">
    <citation type="journal article" date="2019" name="Philos. Trans. R. Soc. Lond., B, Biol. Sci.">
        <title>Ant behaviour and brain gene expression of defending hosts depend on the ecological success of the intruding social parasite.</title>
        <authorList>
            <person name="Kaur R."/>
            <person name="Stoldt M."/>
            <person name="Jongepier E."/>
            <person name="Feldmeyer B."/>
            <person name="Menzel F."/>
            <person name="Bornberg-Bauer E."/>
            <person name="Foitzik S."/>
        </authorList>
    </citation>
    <scope>NUCLEOTIDE SEQUENCE [LARGE SCALE GENOMIC DNA]</scope>
    <source>
        <tissue evidence="1">Whole body</tissue>
    </source>
</reference>
<protein>
    <submittedName>
        <fullName evidence="1">Uncharacterized protein</fullName>
    </submittedName>
</protein>
<organism evidence="1 2">
    <name type="scientific">Temnothorax longispinosus</name>
    <dbReference type="NCBI Taxonomy" id="300112"/>
    <lineage>
        <taxon>Eukaryota</taxon>
        <taxon>Metazoa</taxon>
        <taxon>Ecdysozoa</taxon>
        <taxon>Arthropoda</taxon>
        <taxon>Hexapoda</taxon>
        <taxon>Insecta</taxon>
        <taxon>Pterygota</taxon>
        <taxon>Neoptera</taxon>
        <taxon>Endopterygota</taxon>
        <taxon>Hymenoptera</taxon>
        <taxon>Apocrita</taxon>
        <taxon>Aculeata</taxon>
        <taxon>Formicoidea</taxon>
        <taxon>Formicidae</taxon>
        <taxon>Myrmicinae</taxon>
        <taxon>Temnothorax</taxon>
    </lineage>
</organism>
<gene>
    <name evidence="1" type="ORF">DBV15_10757</name>
</gene>
<keyword evidence="2" id="KW-1185">Reference proteome</keyword>
<dbReference type="EMBL" id="QBLH01000021">
    <property type="protein sequence ID" value="TGZ58292.1"/>
    <property type="molecule type" value="Genomic_DNA"/>
</dbReference>
<name>A0A4S2L5J1_9HYME</name>
<evidence type="ECO:0000313" key="2">
    <source>
        <dbReference type="Proteomes" id="UP000310200"/>
    </source>
</evidence>
<sequence>MNRNYGLYGTRSWCRTVFRQPVGSVRRSVAFVGPAISCQDGRARRTALLVSRPRWGVLLYQRRAASLEIVRSTKRARRVPAGRASERQERSDLICDRETSRLLTIAPVPSTANLHHLRIHLFPHPPSLPRPLPLLRCAPFLSVPPLRRLPCLPLLFTSLIAR</sequence>